<evidence type="ECO:0000256" key="2">
    <source>
        <dbReference type="ARBA" id="ARBA00012418"/>
    </source>
</evidence>
<dbReference type="InterPro" id="IPR036161">
    <property type="entry name" value="RPB6/omega-like_sf"/>
</dbReference>
<dbReference type="Proteomes" id="UP001157946">
    <property type="component" value="Unassembled WGS sequence"/>
</dbReference>
<comment type="subunit">
    <text evidence="10">The RNAP catalytic core consists of 2 alpha, 1 beta, 1 beta' and 1 omega subunit. When a sigma factor is associated with the core the holoenzyme is formed, which can initiate transcription.</text>
</comment>
<dbReference type="GO" id="GO:0003899">
    <property type="term" value="F:DNA-directed RNA polymerase activity"/>
    <property type="evidence" value="ECO:0007669"/>
    <property type="project" value="UniProtKB-UniRule"/>
</dbReference>
<name>A0AA45WL84_9BACL</name>
<dbReference type="AlphaFoldDB" id="A0AA45WL84"/>
<dbReference type="Pfam" id="PF01192">
    <property type="entry name" value="RNA_pol_Rpb6"/>
    <property type="match status" value="1"/>
</dbReference>
<dbReference type="NCBIfam" id="TIGR00690">
    <property type="entry name" value="rpoZ"/>
    <property type="match status" value="1"/>
</dbReference>
<dbReference type="GO" id="GO:0003677">
    <property type="term" value="F:DNA binding"/>
    <property type="evidence" value="ECO:0007669"/>
    <property type="project" value="UniProtKB-UniRule"/>
</dbReference>
<dbReference type="SMART" id="SM01409">
    <property type="entry name" value="RNA_pol_Rpb6"/>
    <property type="match status" value="1"/>
</dbReference>
<sequence length="67" mass="7451">MLYPSIDLLMTKADSKYSLVVVASKRARQLLDGHEPQLQPRSKKYVGAALEEIAADLLVPTNRTPNK</sequence>
<dbReference type="EMBL" id="FXTU01000002">
    <property type="protein sequence ID" value="SMP10353.1"/>
    <property type="molecule type" value="Genomic_DNA"/>
</dbReference>
<evidence type="ECO:0000256" key="9">
    <source>
        <dbReference type="ARBA" id="ARBA00048552"/>
    </source>
</evidence>
<keyword evidence="12" id="KW-1185">Reference proteome</keyword>
<comment type="caution">
    <text evidence="11">The sequence shown here is derived from an EMBL/GenBank/DDBJ whole genome shotgun (WGS) entry which is preliminary data.</text>
</comment>
<dbReference type="GO" id="GO:0006351">
    <property type="term" value="P:DNA-templated transcription"/>
    <property type="evidence" value="ECO:0007669"/>
    <property type="project" value="UniProtKB-UniRule"/>
</dbReference>
<organism evidence="11 12">
    <name type="scientific">Laceyella tengchongensis</name>
    <dbReference type="NCBI Taxonomy" id="574699"/>
    <lineage>
        <taxon>Bacteria</taxon>
        <taxon>Bacillati</taxon>
        <taxon>Bacillota</taxon>
        <taxon>Bacilli</taxon>
        <taxon>Bacillales</taxon>
        <taxon>Thermoactinomycetaceae</taxon>
        <taxon>Laceyella</taxon>
    </lineage>
</organism>
<reference evidence="11" key="1">
    <citation type="submission" date="2017-05" db="EMBL/GenBank/DDBJ databases">
        <authorList>
            <person name="Varghese N."/>
            <person name="Submissions S."/>
        </authorList>
    </citation>
    <scope>NUCLEOTIDE SEQUENCE</scope>
    <source>
        <strain evidence="11">DSM 45262</strain>
    </source>
</reference>
<evidence type="ECO:0000256" key="4">
    <source>
        <dbReference type="ARBA" id="ARBA00022478"/>
    </source>
</evidence>
<comment type="catalytic activity">
    <reaction evidence="9 10">
        <text>RNA(n) + a ribonucleoside 5'-triphosphate = RNA(n+1) + diphosphate</text>
        <dbReference type="Rhea" id="RHEA:21248"/>
        <dbReference type="Rhea" id="RHEA-COMP:14527"/>
        <dbReference type="Rhea" id="RHEA-COMP:17342"/>
        <dbReference type="ChEBI" id="CHEBI:33019"/>
        <dbReference type="ChEBI" id="CHEBI:61557"/>
        <dbReference type="ChEBI" id="CHEBI:140395"/>
        <dbReference type="EC" id="2.7.7.6"/>
    </reaction>
</comment>
<evidence type="ECO:0000313" key="11">
    <source>
        <dbReference type="EMBL" id="SMP10353.1"/>
    </source>
</evidence>
<evidence type="ECO:0000256" key="7">
    <source>
        <dbReference type="ARBA" id="ARBA00023163"/>
    </source>
</evidence>
<gene>
    <name evidence="10" type="primary">rpoZ</name>
    <name evidence="11" type="ORF">SAMN06265361_102172</name>
</gene>
<dbReference type="SUPFAM" id="SSF63562">
    <property type="entry name" value="RPB6/omega subunit-like"/>
    <property type="match status" value="1"/>
</dbReference>
<keyword evidence="7 10" id="KW-0804">Transcription</keyword>
<dbReference type="GO" id="GO:0000428">
    <property type="term" value="C:DNA-directed RNA polymerase complex"/>
    <property type="evidence" value="ECO:0007669"/>
    <property type="project" value="UniProtKB-KW"/>
</dbReference>
<evidence type="ECO:0000256" key="5">
    <source>
        <dbReference type="ARBA" id="ARBA00022679"/>
    </source>
</evidence>
<evidence type="ECO:0000256" key="1">
    <source>
        <dbReference type="ARBA" id="ARBA00006711"/>
    </source>
</evidence>
<keyword evidence="4 10" id="KW-0240">DNA-directed RNA polymerase</keyword>
<dbReference type="Gene3D" id="3.90.940.10">
    <property type="match status" value="1"/>
</dbReference>
<evidence type="ECO:0000256" key="10">
    <source>
        <dbReference type="HAMAP-Rule" id="MF_00366"/>
    </source>
</evidence>
<evidence type="ECO:0000256" key="8">
    <source>
        <dbReference type="ARBA" id="ARBA00029924"/>
    </source>
</evidence>
<dbReference type="RefSeq" id="WP_022736410.1">
    <property type="nucleotide sequence ID" value="NZ_FXTU01000002.1"/>
</dbReference>
<dbReference type="EC" id="2.7.7.6" evidence="2 10"/>
<dbReference type="InterPro" id="IPR006110">
    <property type="entry name" value="Pol_omega/Rpo6/RPB6"/>
</dbReference>
<keyword evidence="6 10" id="KW-0548">Nucleotidyltransferase</keyword>
<evidence type="ECO:0000313" key="12">
    <source>
        <dbReference type="Proteomes" id="UP001157946"/>
    </source>
</evidence>
<dbReference type="HAMAP" id="MF_00366">
    <property type="entry name" value="RNApol_bact_RpoZ"/>
    <property type="match status" value="1"/>
</dbReference>
<dbReference type="PANTHER" id="PTHR34476">
    <property type="entry name" value="DNA-DIRECTED RNA POLYMERASE SUBUNIT OMEGA"/>
    <property type="match status" value="1"/>
</dbReference>
<keyword evidence="5 10" id="KW-0808">Transferase</keyword>
<proteinExistence type="inferred from homology"/>
<evidence type="ECO:0000256" key="3">
    <source>
        <dbReference type="ARBA" id="ARBA00013725"/>
    </source>
</evidence>
<dbReference type="PANTHER" id="PTHR34476:SF1">
    <property type="entry name" value="DNA-DIRECTED RNA POLYMERASE SUBUNIT OMEGA"/>
    <property type="match status" value="1"/>
</dbReference>
<accession>A0AA45WL84</accession>
<evidence type="ECO:0000256" key="6">
    <source>
        <dbReference type="ARBA" id="ARBA00022695"/>
    </source>
</evidence>
<comment type="function">
    <text evidence="10">Promotes RNA polymerase assembly. Latches the N- and C-terminal regions of the beta' subunit thereby facilitating its interaction with the beta and alpha subunits.</text>
</comment>
<comment type="similarity">
    <text evidence="1 10">Belongs to the RNA polymerase subunit omega family.</text>
</comment>
<protein>
    <recommendedName>
        <fullName evidence="3 10">DNA-directed RNA polymerase subunit omega</fullName>
        <shortName evidence="10">RNAP omega subunit</shortName>
        <ecNumber evidence="2 10">2.7.7.6</ecNumber>
    </recommendedName>
    <alternativeName>
        <fullName evidence="10">RNA polymerase omega subunit</fullName>
    </alternativeName>
    <alternativeName>
        <fullName evidence="8 10">Transcriptase subunit omega</fullName>
    </alternativeName>
</protein>
<dbReference type="InterPro" id="IPR003716">
    <property type="entry name" value="DNA-dir_RNA_pol_omega"/>
</dbReference>